<evidence type="ECO:0000313" key="1">
    <source>
        <dbReference type="EMBL" id="MPM51048.1"/>
    </source>
</evidence>
<dbReference type="AlphaFoldDB" id="A0A645AEB7"/>
<organism evidence="1">
    <name type="scientific">bioreactor metagenome</name>
    <dbReference type="NCBI Taxonomy" id="1076179"/>
    <lineage>
        <taxon>unclassified sequences</taxon>
        <taxon>metagenomes</taxon>
        <taxon>ecological metagenomes</taxon>
    </lineage>
</organism>
<reference evidence="1" key="1">
    <citation type="submission" date="2019-08" db="EMBL/GenBank/DDBJ databases">
        <authorList>
            <person name="Kucharzyk K."/>
            <person name="Murdoch R.W."/>
            <person name="Higgins S."/>
            <person name="Loffler F."/>
        </authorList>
    </citation>
    <scope>NUCLEOTIDE SEQUENCE</scope>
</reference>
<comment type="caution">
    <text evidence="1">The sequence shown here is derived from an EMBL/GenBank/DDBJ whole genome shotgun (WGS) entry which is preliminary data.</text>
</comment>
<proteinExistence type="predicted"/>
<protein>
    <submittedName>
        <fullName evidence="1">Uncharacterized protein</fullName>
    </submittedName>
</protein>
<gene>
    <name evidence="1" type="ORF">SDC9_97794</name>
</gene>
<sequence>MLQHVLYQKASSVMKFNENVSQNFAYSYEVERFRETLFRLGSDVL</sequence>
<dbReference type="EMBL" id="VSSQ01013237">
    <property type="protein sequence ID" value="MPM51048.1"/>
    <property type="molecule type" value="Genomic_DNA"/>
</dbReference>
<name>A0A645AEB7_9ZZZZ</name>
<accession>A0A645AEB7</accession>